<proteinExistence type="predicted"/>
<gene>
    <name evidence="2" type="ORF">CC84DRAFT_322023</name>
</gene>
<dbReference type="EMBL" id="KV441559">
    <property type="protein sequence ID" value="OAG00703.1"/>
    <property type="molecule type" value="Genomic_DNA"/>
</dbReference>
<keyword evidence="1" id="KW-0472">Membrane</keyword>
<accession>A0A177BZ88</accession>
<reference evidence="2 3" key="1">
    <citation type="submission" date="2016-05" db="EMBL/GenBank/DDBJ databases">
        <title>Comparative analysis of secretome profiles of manganese(II)-oxidizing ascomycete fungi.</title>
        <authorList>
            <consortium name="DOE Joint Genome Institute"/>
            <person name="Zeiner C.A."/>
            <person name="Purvine S.O."/>
            <person name="Zink E.M."/>
            <person name="Wu S."/>
            <person name="Pasa-Tolic L."/>
            <person name="Chaput D.L."/>
            <person name="Haridas S."/>
            <person name="Grigoriev I.V."/>
            <person name="Santelli C.M."/>
            <person name="Hansel C.M."/>
        </authorList>
    </citation>
    <scope>NUCLEOTIDE SEQUENCE [LARGE SCALE GENOMIC DNA]</scope>
    <source>
        <strain evidence="2 3">AP3s5-JAC2a</strain>
    </source>
</reference>
<feature type="transmembrane region" description="Helical" evidence="1">
    <location>
        <begin position="351"/>
        <end position="372"/>
    </location>
</feature>
<dbReference type="Proteomes" id="UP000077069">
    <property type="component" value="Unassembled WGS sequence"/>
</dbReference>
<dbReference type="GeneID" id="28769337"/>
<dbReference type="OrthoDB" id="3560543at2759"/>
<keyword evidence="3" id="KW-1185">Reference proteome</keyword>
<protein>
    <submittedName>
        <fullName evidence="2">Uncharacterized protein</fullName>
    </submittedName>
</protein>
<evidence type="ECO:0000313" key="2">
    <source>
        <dbReference type="EMBL" id="OAG00703.1"/>
    </source>
</evidence>
<keyword evidence="1" id="KW-1133">Transmembrane helix</keyword>
<dbReference type="RefSeq" id="XP_018031068.1">
    <property type="nucleotide sequence ID" value="XM_018185851.1"/>
</dbReference>
<evidence type="ECO:0000256" key="1">
    <source>
        <dbReference type="SAM" id="Phobius"/>
    </source>
</evidence>
<evidence type="ECO:0000313" key="3">
    <source>
        <dbReference type="Proteomes" id="UP000077069"/>
    </source>
</evidence>
<organism evidence="2 3">
    <name type="scientific">Paraphaeosphaeria sporulosa</name>
    <dbReference type="NCBI Taxonomy" id="1460663"/>
    <lineage>
        <taxon>Eukaryota</taxon>
        <taxon>Fungi</taxon>
        <taxon>Dikarya</taxon>
        <taxon>Ascomycota</taxon>
        <taxon>Pezizomycotina</taxon>
        <taxon>Dothideomycetes</taxon>
        <taxon>Pleosporomycetidae</taxon>
        <taxon>Pleosporales</taxon>
        <taxon>Massarineae</taxon>
        <taxon>Didymosphaeriaceae</taxon>
        <taxon>Paraphaeosphaeria</taxon>
    </lineage>
</organism>
<sequence length="398" mass="45461">MENTTTSSSARDVKSNLKRRKQLDVLAYCLPVEPNQAPAPTSVPEIRICDQYGDLSLDSTILPLARALILLDDEMIKRVQRFYQKRNLSVDEARRTKMVPLVNDCIEIKRQWKEINSGKCEFTHLYMRRKWLIPIWAESLRIIKEALAGNQTSNRSQKQTHYEQILHRCDTLANDVKDHMLDIAREGLLDPEVLSSIQGRWLRLDGILNWYYDLHKREADEPEQRWLRISPTWREMQSLIQHHEAMTKGEKEQIQTQPAGNARDGSKPAAAVSLVENQRFSAFILWSSFFTCAAISTASFAIGYGRSLHLPGNADDPDFWFLIQASCVQVLGLTVSALIERRRGSLSSWRWCLPTAIAGACAIGSIPLYVFVPKEWSTFLSTITGATQTFMALQYFLL</sequence>
<keyword evidence="1" id="KW-0812">Transmembrane</keyword>
<dbReference type="AlphaFoldDB" id="A0A177BZ88"/>
<feature type="transmembrane region" description="Helical" evidence="1">
    <location>
        <begin position="319"/>
        <end position="339"/>
    </location>
</feature>
<name>A0A177BZ88_9PLEO</name>
<dbReference type="InParanoid" id="A0A177BZ88"/>
<feature type="transmembrane region" description="Helical" evidence="1">
    <location>
        <begin position="283"/>
        <end position="304"/>
    </location>
</feature>